<accession>A0A917UJ84</accession>
<dbReference type="Proteomes" id="UP000653411">
    <property type="component" value="Unassembled WGS sequence"/>
</dbReference>
<feature type="compositionally biased region" description="Gly residues" evidence="1">
    <location>
        <begin position="1"/>
        <end position="11"/>
    </location>
</feature>
<feature type="compositionally biased region" description="Gly residues" evidence="1">
    <location>
        <begin position="32"/>
        <end position="41"/>
    </location>
</feature>
<organism evidence="2 3">
    <name type="scientific">Streptomyces fuscichromogenes</name>
    <dbReference type="NCBI Taxonomy" id="1324013"/>
    <lineage>
        <taxon>Bacteria</taxon>
        <taxon>Bacillati</taxon>
        <taxon>Actinomycetota</taxon>
        <taxon>Actinomycetes</taxon>
        <taxon>Kitasatosporales</taxon>
        <taxon>Streptomycetaceae</taxon>
        <taxon>Streptomyces</taxon>
    </lineage>
</organism>
<sequence length="100" mass="9877">MHGEPGFGGQRPAGRCLQRGVTGEPSRDHTGRTGGEYGTDGGGRDFDWAHLSSVGADIGGGQRSAVGPARGAGLRAGARGGPGGFSSGAVRIPAVALRPP</sequence>
<feature type="region of interest" description="Disordered" evidence="1">
    <location>
        <begin position="57"/>
        <end position="88"/>
    </location>
</feature>
<feature type="region of interest" description="Disordered" evidence="1">
    <location>
        <begin position="1"/>
        <end position="44"/>
    </location>
</feature>
<dbReference type="AlphaFoldDB" id="A0A917UJ84"/>
<reference evidence="2" key="1">
    <citation type="journal article" date="2014" name="Int. J. Syst. Evol. Microbiol.">
        <title>Complete genome sequence of Corynebacterium casei LMG S-19264T (=DSM 44701T), isolated from a smear-ripened cheese.</title>
        <authorList>
            <consortium name="US DOE Joint Genome Institute (JGI-PGF)"/>
            <person name="Walter F."/>
            <person name="Albersmeier A."/>
            <person name="Kalinowski J."/>
            <person name="Ruckert C."/>
        </authorList>
    </citation>
    <scope>NUCLEOTIDE SEQUENCE</scope>
    <source>
        <strain evidence="2">CGMCC 4.7110</strain>
    </source>
</reference>
<name>A0A917UJ84_9ACTN</name>
<protein>
    <submittedName>
        <fullName evidence="2">Uncharacterized protein</fullName>
    </submittedName>
</protein>
<evidence type="ECO:0000313" key="2">
    <source>
        <dbReference type="EMBL" id="GGM89802.1"/>
    </source>
</evidence>
<evidence type="ECO:0000313" key="3">
    <source>
        <dbReference type="Proteomes" id="UP000653411"/>
    </source>
</evidence>
<gene>
    <name evidence="2" type="ORF">GCM10011578_006900</name>
</gene>
<keyword evidence="3" id="KW-1185">Reference proteome</keyword>
<comment type="caution">
    <text evidence="2">The sequence shown here is derived from an EMBL/GenBank/DDBJ whole genome shotgun (WGS) entry which is preliminary data.</text>
</comment>
<reference evidence="2" key="2">
    <citation type="submission" date="2020-09" db="EMBL/GenBank/DDBJ databases">
        <authorList>
            <person name="Sun Q."/>
            <person name="Zhou Y."/>
        </authorList>
    </citation>
    <scope>NUCLEOTIDE SEQUENCE</scope>
    <source>
        <strain evidence="2">CGMCC 4.7110</strain>
    </source>
</reference>
<proteinExistence type="predicted"/>
<dbReference type="EMBL" id="BMML01000001">
    <property type="protein sequence ID" value="GGM89802.1"/>
    <property type="molecule type" value="Genomic_DNA"/>
</dbReference>
<evidence type="ECO:0000256" key="1">
    <source>
        <dbReference type="SAM" id="MobiDB-lite"/>
    </source>
</evidence>
<feature type="compositionally biased region" description="Low complexity" evidence="1">
    <location>
        <begin position="65"/>
        <end position="77"/>
    </location>
</feature>